<gene>
    <name evidence="1" type="ORF">H8K52_07295</name>
</gene>
<accession>A0ABR6X396</accession>
<organism evidence="1 2">
    <name type="scientific">Undibacterium seohonense</name>
    <dbReference type="NCBI Taxonomy" id="1344950"/>
    <lineage>
        <taxon>Bacteria</taxon>
        <taxon>Pseudomonadati</taxon>
        <taxon>Pseudomonadota</taxon>
        <taxon>Betaproteobacteria</taxon>
        <taxon>Burkholderiales</taxon>
        <taxon>Oxalobacteraceae</taxon>
        <taxon>Undibacterium</taxon>
    </lineage>
</organism>
<keyword evidence="2" id="KW-1185">Reference proteome</keyword>
<sequence length="250" mass="28472">MLKQLITLVLLTYGLCWQSVSWAEKLKFAPSASLRYSLKSSQKGIPVSGEAVVNWQVTEQDQQARKYRLSSETKVAIFGKILVSSSQGSILEYGLAPDRFIEKRFRRPEATTYFDREQKNIHFSESDLSYPIQGGEQDRLSATWQLVGLVRQQAERNKPGQEWKMFVAGLKDADPWTFTLIEYSKITSALGELNVMHIVKAPPPDAQGQKLELWLATDLDYYPVRVRFQDSNGDQVDQKIITINKLIPAQ</sequence>
<dbReference type="RefSeq" id="WP_186922240.1">
    <property type="nucleotide sequence ID" value="NZ_JACOFW010000006.1"/>
</dbReference>
<dbReference type="InterPro" id="IPR021457">
    <property type="entry name" value="DUF3108"/>
</dbReference>
<proteinExistence type="predicted"/>
<evidence type="ECO:0000313" key="1">
    <source>
        <dbReference type="EMBL" id="MBC3807148.1"/>
    </source>
</evidence>
<protein>
    <submittedName>
        <fullName evidence="1">DUF3108 domain-containing protein</fullName>
    </submittedName>
</protein>
<reference evidence="1 2" key="1">
    <citation type="submission" date="2020-08" db="EMBL/GenBank/DDBJ databases">
        <title>Novel species isolated from subtropical streams in China.</title>
        <authorList>
            <person name="Lu H."/>
        </authorList>
    </citation>
    <scope>NUCLEOTIDE SEQUENCE [LARGE SCALE GENOMIC DNA]</scope>
    <source>
        <strain evidence="1 2">KACC 16656</strain>
    </source>
</reference>
<comment type="caution">
    <text evidence="1">The sequence shown here is derived from an EMBL/GenBank/DDBJ whole genome shotgun (WGS) entry which is preliminary data.</text>
</comment>
<dbReference type="Pfam" id="PF11306">
    <property type="entry name" value="DUF3108"/>
    <property type="match status" value="1"/>
</dbReference>
<name>A0ABR6X396_9BURK</name>
<dbReference type="Proteomes" id="UP000648257">
    <property type="component" value="Unassembled WGS sequence"/>
</dbReference>
<dbReference type="EMBL" id="JACOFW010000006">
    <property type="protein sequence ID" value="MBC3807148.1"/>
    <property type="molecule type" value="Genomic_DNA"/>
</dbReference>
<evidence type="ECO:0000313" key="2">
    <source>
        <dbReference type="Proteomes" id="UP000648257"/>
    </source>
</evidence>